<proteinExistence type="predicted"/>
<dbReference type="Proteomes" id="UP001201701">
    <property type="component" value="Unassembled WGS sequence"/>
</dbReference>
<keyword evidence="1" id="KW-0472">Membrane</keyword>
<sequence>MLARTTDPEGKDDIVVAPKRGEIPSERAVAFDNAQRHSRRVRFLKLALPTLAAIIAIAFPVYSYLKTPPAVPVQADGSAFSNGKLVMANPKLEGFTKQNLPYSMKALRAIQDVSKESIIGLEGIDAKLPLDKDTSATVGASQGVYNRDANTLELAKDITMTTTSGMVVKLKSAFLDMAKGNMKTNDPVDIVTRGSHIQSDSMSVEDGGKVLVFEKRVRVNLEPGALKTASDKSGEPNAAQ</sequence>
<gene>
    <name evidence="2" type="primary">lptC</name>
    <name evidence="2" type="ORF">L4923_08135</name>
</gene>
<comment type="caution">
    <text evidence="2">The sequence shown here is derived from an EMBL/GenBank/DDBJ whole genome shotgun (WGS) entry which is preliminary data.</text>
</comment>
<evidence type="ECO:0000256" key="1">
    <source>
        <dbReference type="SAM" id="Phobius"/>
    </source>
</evidence>
<feature type="transmembrane region" description="Helical" evidence="1">
    <location>
        <begin position="46"/>
        <end position="65"/>
    </location>
</feature>
<reference evidence="2 3" key="1">
    <citation type="submission" date="2022-02" db="EMBL/GenBank/DDBJ databases">
        <title>Draft genome sequence of Mezorhizobium retamae strain IRAMC:0171 isolated from Retama raetam nodules.</title>
        <authorList>
            <person name="Bengaied R."/>
            <person name="Sbissi I."/>
            <person name="Huber K."/>
            <person name="Ghodbane F."/>
            <person name="Nouioui I."/>
            <person name="Tarhouni M."/>
            <person name="Gtari M."/>
        </authorList>
    </citation>
    <scope>NUCLEOTIDE SEQUENCE [LARGE SCALE GENOMIC DNA]</scope>
    <source>
        <strain evidence="2 3">IRAMC:0171</strain>
    </source>
</reference>
<keyword evidence="1" id="KW-1133">Transmembrane helix</keyword>
<evidence type="ECO:0000313" key="3">
    <source>
        <dbReference type="Proteomes" id="UP001201701"/>
    </source>
</evidence>
<dbReference type="Pfam" id="PF06835">
    <property type="entry name" value="LptC"/>
    <property type="match status" value="1"/>
</dbReference>
<keyword evidence="1" id="KW-0812">Transmembrane</keyword>
<accession>A0ABS9QDM1</accession>
<dbReference type="RefSeq" id="WP_239363430.1">
    <property type="nucleotide sequence ID" value="NZ_JAKREW010000005.1"/>
</dbReference>
<dbReference type="InterPro" id="IPR010664">
    <property type="entry name" value="LipoPS_assembly_LptC-rel"/>
</dbReference>
<name>A0ABS9QDM1_9HYPH</name>
<dbReference type="EMBL" id="JAKREW010000005">
    <property type="protein sequence ID" value="MCG7504988.1"/>
    <property type="molecule type" value="Genomic_DNA"/>
</dbReference>
<evidence type="ECO:0000313" key="2">
    <source>
        <dbReference type="EMBL" id="MCG7504988.1"/>
    </source>
</evidence>
<organism evidence="2 3">
    <name type="scientific">Mesorhizobium retamae</name>
    <dbReference type="NCBI Taxonomy" id="2912854"/>
    <lineage>
        <taxon>Bacteria</taxon>
        <taxon>Pseudomonadati</taxon>
        <taxon>Pseudomonadota</taxon>
        <taxon>Alphaproteobacteria</taxon>
        <taxon>Hyphomicrobiales</taxon>
        <taxon>Phyllobacteriaceae</taxon>
        <taxon>Mesorhizobium</taxon>
    </lineage>
</organism>
<protein>
    <submittedName>
        <fullName evidence="2">LPS export ABC transporter periplasmic protein LptC</fullName>
    </submittedName>
</protein>
<keyword evidence="3" id="KW-1185">Reference proteome</keyword>